<comment type="caution">
    <text evidence="1">The sequence shown here is derived from an EMBL/GenBank/DDBJ whole genome shotgun (WGS) entry which is preliminary data.</text>
</comment>
<name>A0A0F9BAT4_9ZZZZ</name>
<dbReference type="AlphaFoldDB" id="A0A0F9BAT4"/>
<gene>
    <name evidence="1" type="ORF">LCGC14_2749590</name>
</gene>
<reference evidence="1" key="1">
    <citation type="journal article" date="2015" name="Nature">
        <title>Complex archaea that bridge the gap between prokaryotes and eukaryotes.</title>
        <authorList>
            <person name="Spang A."/>
            <person name="Saw J.H."/>
            <person name="Jorgensen S.L."/>
            <person name="Zaremba-Niedzwiedzka K."/>
            <person name="Martijn J."/>
            <person name="Lind A.E."/>
            <person name="van Eijk R."/>
            <person name="Schleper C."/>
            <person name="Guy L."/>
            <person name="Ettema T.J."/>
        </authorList>
    </citation>
    <scope>NUCLEOTIDE SEQUENCE</scope>
</reference>
<feature type="non-terminal residue" evidence="1">
    <location>
        <position position="1"/>
    </location>
</feature>
<dbReference type="EMBL" id="LAZR01050238">
    <property type="protein sequence ID" value="KKK87804.1"/>
    <property type="molecule type" value="Genomic_DNA"/>
</dbReference>
<proteinExistence type="predicted"/>
<accession>A0A0F9BAT4</accession>
<organism evidence="1">
    <name type="scientific">marine sediment metagenome</name>
    <dbReference type="NCBI Taxonomy" id="412755"/>
    <lineage>
        <taxon>unclassified sequences</taxon>
        <taxon>metagenomes</taxon>
        <taxon>ecological metagenomes</taxon>
    </lineage>
</organism>
<protein>
    <submittedName>
        <fullName evidence="1">Uncharacterized protein</fullName>
    </submittedName>
</protein>
<sequence length="181" mass="19807">LGSDDEKSGSLSLRFSQSFERSYLSPSRSEGLSCVMPLRSDRPFSAVLDDSCEPVIHTFCSNAATNANALTSHFVFVFPDLNEDGCHLSNPPPYCAYRSNSYASNDRCFCRTKSVIASTTPHNLVAPPATRNPFVRPPQIADEFRANFAFDDLAGIFLRDKVAAVTASFTTLRSSVSCSLF</sequence>
<evidence type="ECO:0000313" key="1">
    <source>
        <dbReference type="EMBL" id="KKK87804.1"/>
    </source>
</evidence>